<dbReference type="Proteomes" id="UP001566132">
    <property type="component" value="Unassembled WGS sequence"/>
</dbReference>
<comment type="caution">
    <text evidence="1">The sequence shown here is derived from an EMBL/GenBank/DDBJ whole genome shotgun (WGS) entry which is preliminary data.</text>
</comment>
<reference evidence="1 2" key="1">
    <citation type="submission" date="2024-05" db="EMBL/GenBank/DDBJ databases">
        <title>Genetic variation in Jamaican populations of the coffee berry borer (Hypothenemus hampei).</title>
        <authorList>
            <person name="Errbii M."/>
            <person name="Myrie A."/>
        </authorList>
    </citation>
    <scope>NUCLEOTIDE SEQUENCE [LARGE SCALE GENOMIC DNA]</scope>
    <source>
        <strain evidence="1">JA-Hopewell-2020-01-JO</strain>
        <tissue evidence="1">Whole body</tissue>
    </source>
</reference>
<keyword evidence="2" id="KW-1185">Reference proteome</keyword>
<accession>A0ABD1F2T6</accession>
<name>A0ABD1F2T6_HYPHA</name>
<proteinExistence type="predicted"/>
<organism evidence="1 2">
    <name type="scientific">Hypothenemus hampei</name>
    <name type="common">Coffee berry borer</name>
    <dbReference type="NCBI Taxonomy" id="57062"/>
    <lineage>
        <taxon>Eukaryota</taxon>
        <taxon>Metazoa</taxon>
        <taxon>Ecdysozoa</taxon>
        <taxon>Arthropoda</taxon>
        <taxon>Hexapoda</taxon>
        <taxon>Insecta</taxon>
        <taxon>Pterygota</taxon>
        <taxon>Neoptera</taxon>
        <taxon>Endopterygota</taxon>
        <taxon>Coleoptera</taxon>
        <taxon>Polyphaga</taxon>
        <taxon>Cucujiformia</taxon>
        <taxon>Curculionidae</taxon>
        <taxon>Scolytinae</taxon>
        <taxon>Hypothenemus</taxon>
    </lineage>
</organism>
<evidence type="ECO:0000313" key="2">
    <source>
        <dbReference type="Proteomes" id="UP001566132"/>
    </source>
</evidence>
<protein>
    <submittedName>
        <fullName evidence="1">Uncharacterized protein</fullName>
    </submittedName>
</protein>
<evidence type="ECO:0000313" key="1">
    <source>
        <dbReference type="EMBL" id="KAL1506249.1"/>
    </source>
</evidence>
<gene>
    <name evidence="1" type="ORF">ABEB36_005645</name>
</gene>
<sequence>MSIDERIERIHIACKEITPNEIGKVVRHIRRRVDKNIEIEKDYTEMQPIMLILNWWLRRNPSIVCMQIILKISIFSIKVTEKSKLQREHAHLTSDKSGRQFKSFFPDLGFLTNINAKPRFLHFY</sequence>
<dbReference type="EMBL" id="JBDJPC010000004">
    <property type="protein sequence ID" value="KAL1506249.1"/>
    <property type="molecule type" value="Genomic_DNA"/>
</dbReference>
<dbReference type="AlphaFoldDB" id="A0ABD1F2T6"/>